<reference evidence="1" key="1">
    <citation type="submission" date="2020-05" db="EMBL/GenBank/DDBJ databases">
        <authorList>
            <person name="Chiriac C."/>
            <person name="Salcher M."/>
            <person name="Ghai R."/>
            <person name="Kavagutti S V."/>
        </authorList>
    </citation>
    <scope>NUCLEOTIDE SEQUENCE</scope>
</reference>
<dbReference type="EMBL" id="LR796964">
    <property type="protein sequence ID" value="CAB4177903.1"/>
    <property type="molecule type" value="Genomic_DNA"/>
</dbReference>
<sequence length="161" mass="17553">MPAITQARQAVWDAIDNWPALQGAFRRKVRFEPSQSGQQFMSPAVDTPALGDFPSISISPSAIVPAWIGNQVQFHPLSLTVQILTAGWDSVPKSEELWTEVINAVYHAAPAGGDTYIGTATGRGPYGFGNSRWTRTQFPNGQKAWSHSFDLVLKIVTSLVV</sequence>
<proteinExistence type="predicted"/>
<evidence type="ECO:0000313" key="1">
    <source>
        <dbReference type="EMBL" id="CAB4177903.1"/>
    </source>
</evidence>
<name>A0A6J5Q0R5_9CAUD</name>
<accession>A0A6J5Q0R5</accession>
<protein>
    <submittedName>
        <fullName evidence="1">Uncharacterized protein</fullName>
    </submittedName>
</protein>
<gene>
    <name evidence="1" type="ORF">UFOVP1004_37</name>
</gene>
<organism evidence="1">
    <name type="scientific">uncultured Caudovirales phage</name>
    <dbReference type="NCBI Taxonomy" id="2100421"/>
    <lineage>
        <taxon>Viruses</taxon>
        <taxon>Duplodnaviria</taxon>
        <taxon>Heunggongvirae</taxon>
        <taxon>Uroviricota</taxon>
        <taxon>Caudoviricetes</taxon>
        <taxon>Peduoviridae</taxon>
        <taxon>Maltschvirus</taxon>
        <taxon>Maltschvirus maltsch</taxon>
    </lineage>
</organism>